<dbReference type="RefSeq" id="WP_074597822.1">
    <property type="nucleotide sequence ID" value="NZ_FNHF01000001.1"/>
</dbReference>
<dbReference type="Proteomes" id="UP000182347">
    <property type="component" value="Unassembled WGS sequence"/>
</dbReference>
<evidence type="ECO:0000313" key="2">
    <source>
        <dbReference type="EMBL" id="SDL88926.1"/>
    </source>
</evidence>
<evidence type="ECO:0000313" key="3">
    <source>
        <dbReference type="Proteomes" id="UP000182347"/>
    </source>
</evidence>
<dbReference type="CDD" id="cd05403">
    <property type="entry name" value="NT_KNTase_like"/>
    <property type="match status" value="1"/>
</dbReference>
<feature type="domain" description="Polymerase nucleotidyl transferase" evidence="1">
    <location>
        <begin position="19"/>
        <end position="55"/>
    </location>
</feature>
<keyword evidence="3" id="KW-1185">Reference proteome</keyword>
<sequence length="246" mass="27847">MERISKHDAKIAAKKFINKHFPDCQGALLAGSVVRGEATNTSDLDIVVFDSQYSSSYRESFVEFDWPIEVFVHNLQSYQVFFQLDVERARPSMPRMVSEGLVLKDSSGLIDTIKKEAAALLAAGPKCWTATVIEQKRYFLTDTLDDFIGSTLREEDLVIANTLAQLTSEFYLRVNGQWEGASKWLIRTLRHYDSAFADRFTLAFDTFYRDSNKEKVIQLVDSMMEPYGGRLFAGFSSGKTTAARSK</sequence>
<dbReference type="InterPro" id="IPR002934">
    <property type="entry name" value="Polymerase_NTP_transf_dom"/>
</dbReference>
<dbReference type="STRING" id="482461.SAMN05216244_1119"/>
<name>A0A1G9NQR6_9BACI</name>
<evidence type="ECO:0000259" key="1">
    <source>
        <dbReference type="Pfam" id="PF01909"/>
    </source>
</evidence>
<protein>
    <recommendedName>
        <fullName evidence="1">Polymerase nucleotidyl transferase domain-containing protein</fullName>
    </recommendedName>
</protein>
<dbReference type="GO" id="GO:0016779">
    <property type="term" value="F:nucleotidyltransferase activity"/>
    <property type="evidence" value="ECO:0007669"/>
    <property type="project" value="InterPro"/>
</dbReference>
<dbReference type="Pfam" id="PF01909">
    <property type="entry name" value="NTP_transf_2"/>
    <property type="match status" value="1"/>
</dbReference>
<dbReference type="InterPro" id="IPR043519">
    <property type="entry name" value="NT_sf"/>
</dbReference>
<dbReference type="AlphaFoldDB" id="A0A1G9NQR6"/>
<reference evidence="3" key="1">
    <citation type="submission" date="2016-10" db="EMBL/GenBank/DDBJ databases">
        <authorList>
            <person name="Varghese N."/>
            <person name="Submissions S."/>
        </authorList>
    </citation>
    <scope>NUCLEOTIDE SEQUENCE [LARGE SCALE GENOMIC DNA]</scope>
    <source>
        <strain evidence="3">CGMCC 1.6199</strain>
    </source>
</reference>
<accession>A0A1G9NQR6</accession>
<organism evidence="2 3">
    <name type="scientific">Sediminibacillus halophilus</name>
    <dbReference type="NCBI Taxonomy" id="482461"/>
    <lineage>
        <taxon>Bacteria</taxon>
        <taxon>Bacillati</taxon>
        <taxon>Bacillota</taxon>
        <taxon>Bacilli</taxon>
        <taxon>Bacillales</taxon>
        <taxon>Bacillaceae</taxon>
        <taxon>Sediminibacillus</taxon>
    </lineage>
</organism>
<proteinExistence type="predicted"/>
<dbReference type="SUPFAM" id="SSF81301">
    <property type="entry name" value="Nucleotidyltransferase"/>
    <property type="match status" value="1"/>
</dbReference>
<gene>
    <name evidence="2" type="ORF">SAMN05216244_1119</name>
</gene>
<dbReference type="Gene3D" id="3.30.460.10">
    <property type="entry name" value="Beta Polymerase, domain 2"/>
    <property type="match status" value="1"/>
</dbReference>
<dbReference type="EMBL" id="FNHF01000001">
    <property type="protein sequence ID" value="SDL88926.1"/>
    <property type="molecule type" value="Genomic_DNA"/>
</dbReference>